<keyword evidence="5" id="KW-0560">Oxidoreductase</keyword>
<dbReference type="Gene3D" id="1.10.630.10">
    <property type="entry name" value="Cytochrome P450"/>
    <property type="match status" value="1"/>
</dbReference>
<dbReference type="GO" id="GO:0020037">
    <property type="term" value="F:heme binding"/>
    <property type="evidence" value="ECO:0007669"/>
    <property type="project" value="InterPro"/>
</dbReference>
<keyword evidence="4" id="KW-0479">Metal-binding</keyword>
<dbReference type="PANTHER" id="PTHR46300:SF7">
    <property type="entry name" value="P450, PUTATIVE (EUROFUNG)-RELATED"/>
    <property type="match status" value="1"/>
</dbReference>
<keyword evidence="3" id="KW-0349">Heme</keyword>
<comment type="similarity">
    <text evidence="2">Belongs to the cytochrome P450 family.</text>
</comment>
<proteinExistence type="inferred from homology"/>
<dbReference type="AlphaFoldDB" id="A0A9W9A1A6"/>
<organism evidence="8 9">
    <name type="scientific">Lentinula aciculospora</name>
    <dbReference type="NCBI Taxonomy" id="153920"/>
    <lineage>
        <taxon>Eukaryota</taxon>
        <taxon>Fungi</taxon>
        <taxon>Dikarya</taxon>
        <taxon>Basidiomycota</taxon>
        <taxon>Agaricomycotina</taxon>
        <taxon>Agaricomycetes</taxon>
        <taxon>Agaricomycetidae</taxon>
        <taxon>Agaricales</taxon>
        <taxon>Marasmiineae</taxon>
        <taxon>Omphalotaceae</taxon>
        <taxon>Lentinula</taxon>
    </lineage>
</organism>
<evidence type="ECO:0000256" key="1">
    <source>
        <dbReference type="ARBA" id="ARBA00001971"/>
    </source>
</evidence>
<dbReference type="Pfam" id="PF00067">
    <property type="entry name" value="p450"/>
    <property type="match status" value="1"/>
</dbReference>
<comment type="caution">
    <text evidence="8">The sequence shown here is derived from an EMBL/GenBank/DDBJ whole genome shotgun (WGS) entry which is preliminary data.</text>
</comment>
<keyword evidence="9" id="KW-1185">Reference proteome</keyword>
<evidence type="ECO:0000256" key="3">
    <source>
        <dbReference type="ARBA" id="ARBA00022617"/>
    </source>
</evidence>
<comment type="cofactor">
    <cofactor evidence="1">
        <name>heme</name>
        <dbReference type="ChEBI" id="CHEBI:30413"/>
    </cofactor>
</comment>
<evidence type="ECO:0000313" key="8">
    <source>
        <dbReference type="EMBL" id="KAJ4471564.1"/>
    </source>
</evidence>
<evidence type="ECO:0000256" key="5">
    <source>
        <dbReference type="ARBA" id="ARBA00023002"/>
    </source>
</evidence>
<sequence length="327" mass="37168">MGILTVLFSRLSLEHWAVIVIATLALIRFSKAVNKGHTESLPPGPRGWPILGNAFDIPVEYPWKVYRWWSQEFDSDIIALKLPGPPLIILNSARVAEERLNKRSMIYSDRPRMVMLNELVGAGWNLGLMPYGERFKVFRRLFTKHIDVPYCRPQAVVAVRKCLKDLLAADMHHDPIVRLMTGRFILSSGYGIDVNSADDSYIEIPETFIKGISPQRGAFLVDSFPILKYWPSTFPGAGFQHVAARLRKLADNARTLPFKFTKDELAKGTAKRSFAARYLETVLKDTPRSEIDDVEAIIGNMYIGMLVHSCFLLFKKKFDSYLYTVVP</sequence>
<dbReference type="GO" id="GO:0005506">
    <property type="term" value="F:iron ion binding"/>
    <property type="evidence" value="ECO:0007669"/>
    <property type="project" value="InterPro"/>
</dbReference>
<protein>
    <submittedName>
        <fullName evidence="8">Cytochrome P450</fullName>
    </submittedName>
</protein>
<accession>A0A9W9A1A6</accession>
<dbReference type="GO" id="GO:0004497">
    <property type="term" value="F:monooxygenase activity"/>
    <property type="evidence" value="ECO:0007669"/>
    <property type="project" value="UniProtKB-KW"/>
</dbReference>
<dbReference type="SUPFAM" id="SSF48264">
    <property type="entry name" value="Cytochrome P450"/>
    <property type="match status" value="1"/>
</dbReference>
<dbReference type="InterPro" id="IPR001128">
    <property type="entry name" value="Cyt_P450"/>
</dbReference>
<keyword evidence="6" id="KW-0408">Iron</keyword>
<evidence type="ECO:0000256" key="2">
    <source>
        <dbReference type="ARBA" id="ARBA00010617"/>
    </source>
</evidence>
<dbReference type="EMBL" id="JAOTPV010000022">
    <property type="protein sequence ID" value="KAJ4471564.1"/>
    <property type="molecule type" value="Genomic_DNA"/>
</dbReference>
<dbReference type="Proteomes" id="UP001150266">
    <property type="component" value="Unassembled WGS sequence"/>
</dbReference>
<dbReference type="OrthoDB" id="1055148at2759"/>
<keyword evidence="7" id="KW-0503">Monooxygenase</keyword>
<dbReference type="InterPro" id="IPR050364">
    <property type="entry name" value="Cytochrome_P450_fung"/>
</dbReference>
<name>A0A9W9A1A6_9AGAR</name>
<evidence type="ECO:0000313" key="9">
    <source>
        <dbReference type="Proteomes" id="UP001150266"/>
    </source>
</evidence>
<dbReference type="InterPro" id="IPR036396">
    <property type="entry name" value="Cyt_P450_sf"/>
</dbReference>
<dbReference type="GO" id="GO:0016705">
    <property type="term" value="F:oxidoreductase activity, acting on paired donors, with incorporation or reduction of molecular oxygen"/>
    <property type="evidence" value="ECO:0007669"/>
    <property type="project" value="InterPro"/>
</dbReference>
<dbReference type="PANTHER" id="PTHR46300">
    <property type="entry name" value="P450, PUTATIVE (EUROFUNG)-RELATED-RELATED"/>
    <property type="match status" value="1"/>
</dbReference>
<evidence type="ECO:0000256" key="7">
    <source>
        <dbReference type="ARBA" id="ARBA00023033"/>
    </source>
</evidence>
<evidence type="ECO:0000256" key="6">
    <source>
        <dbReference type="ARBA" id="ARBA00023004"/>
    </source>
</evidence>
<gene>
    <name evidence="8" type="ORF">J3R30DRAFT_3341357</name>
</gene>
<reference evidence="8" key="1">
    <citation type="submission" date="2022-08" db="EMBL/GenBank/DDBJ databases">
        <title>A Global Phylogenomic Analysis of the Shiitake Genus Lentinula.</title>
        <authorList>
            <consortium name="DOE Joint Genome Institute"/>
            <person name="Sierra-Patev S."/>
            <person name="Min B."/>
            <person name="Naranjo-Ortiz M."/>
            <person name="Looney B."/>
            <person name="Konkel Z."/>
            <person name="Slot J.C."/>
            <person name="Sakamoto Y."/>
            <person name="Steenwyk J.L."/>
            <person name="Rokas A."/>
            <person name="Carro J."/>
            <person name="Camarero S."/>
            <person name="Ferreira P."/>
            <person name="Molpeceres G."/>
            <person name="Ruiz-Duenas F.J."/>
            <person name="Serrano A."/>
            <person name="Henrissat B."/>
            <person name="Drula E."/>
            <person name="Hughes K.W."/>
            <person name="Mata J.L."/>
            <person name="Ishikawa N.K."/>
            <person name="Vargas-Isla R."/>
            <person name="Ushijima S."/>
            <person name="Smith C.A."/>
            <person name="Ahrendt S."/>
            <person name="Andreopoulos W."/>
            <person name="He G."/>
            <person name="Labutti K."/>
            <person name="Lipzen A."/>
            <person name="Ng V."/>
            <person name="Riley R."/>
            <person name="Sandor L."/>
            <person name="Barry K."/>
            <person name="Martinez A.T."/>
            <person name="Xiao Y."/>
            <person name="Gibbons J.G."/>
            <person name="Terashima K."/>
            <person name="Grigoriev I.V."/>
            <person name="Hibbett D.S."/>
        </authorList>
    </citation>
    <scope>NUCLEOTIDE SEQUENCE</scope>
    <source>
        <strain evidence="8">JLM2183</strain>
    </source>
</reference>
<evidence type="ECO:0000256" key="4">
    <source>
        <dbReference type="ARBA" id="ARBA00022723"/>
    </source>
</evidence>